<feature type="domain" description="Phage spike trimer" evidence="2">
    <location>
        <begin position="135"/>
        <end position="186"/>
    </location>
</feature>
<dbReference type="Gene3D" id="2.40.50.230">
    <property type="entry name" value="Gp5 N-terminal domain"/>
    <property type="match status" value="1"/>
</dbReference>
<proteinExistence type="predicted"/>
<reference evidence="3 4" key="1">
    <citation type="submission" date="2019-03" db="EMBL/GenBank/DDBJ databases">
        <title>Pragia sp. nov. isolated from the gut tract of Carduelis flavirostris.</title>
        <authorList>
            <person name="Ge Y."/>
        </authorList>
    </citation>
    <scope>NUCLEOTIDE SEQUENCE [LARGE SCALE GENOMIC DNA]</scope>
    <source>
        <strain evidence="3 4">CF-458</strain>
    </source>
</reference>
<dbReference type="OrthoDB" id="4931325at2"/>
<sequence length="209" mass="22292">MDSFELLRLLCNLIRFGTVVEVDYKNYKARVETGGNVTDWIRWGIDRAGDAQTWWAPSKGEQVLLLCPEGALEKAVICFSLYTDDIQPPDFGKQTRVTKYPDGAVTHYSPESGALTVSGVKTITVNSATSVTVNTTTATINATGSVTLDTPEVICTNHLTTGTLTVKKGGSMQGNITHTGGNFSSNGIVVHTHTHGGVDRGSSSTDGPQ</sequence>
<accession>A0A411WMH4</accession>
<dbReference type="InterPro" id="IPR006531">
    <property type="entry name" value="Gp5/Vgr_OB"/>
</dbReference>
<dbReference type="Pfam" id="PF18946">
    <property type="entry name" value="Apex"/>
    <property type="match status" value="1"/>
</dbReference>
<dbReference type="EMBL" id="CP034752">
    <property type="protein sequence ID" value="QBH97346.1"/>
    <property type="molecule type" value="Genomic_DNA"/>
</dbReference>
<dbReference type="InterPro" id="IPR040629">
    <property type="entry name" value="Phage_spike"/>
</dbReference>
<name>A0A411WMH4_9GAMM</name>
<gene>
    <name evidence="3" type="ORF">EKN56_13625</name>
</gene>
<keyword evidence="4" id="KW-1185">Reference proteome</keyword>
<evidence type="ECO:0000259" key="1">
    <source>
        <dbReference type="Pfam" id="PF04717"/>
    </source>
</evidence>
<evidence type="ECO:0000259" key="2">
    <source>
        <dbReference type="Pfam" id="PF18715"/>
    </source>
</evidence>
<dbReference type="Gene3D" id="6.20.150.10">
    <property type="match status" value="1"/>
</dbReference>
<dbReference type="NCBIfam" id="TIGR01644">
    <property type="entry name" value="phage_P2_V"/>
    <property type="match status" value="1"/>
</dbReference>
<dbReference type="KEGG" id="prag:EKN56_13625"/>
<dbReference type="Pfam" id="PF18715">
    <property type="entry name" value="Phage_spike"/>
    <property type="match status" value="1"/>
</dbReference>
<dbReference type="AlphaFoldDB" id="A0A411WMH4"/>
<feature type="domain" description="Gp5/Type VI secretion system Vgr protein OB-fold" evidence="1">
    <location>
        <begin position="17"/>
        <end position="82"/>
    </location>
</feature>
<evidence type="ECO:0000313" key="4">
    <source>
        <dbReference type="Proteomes" id="UP000293154"/>
    </source>
</evidence>
<organism evidence="3 4">
    <name type="scientific">Limnobaculum zhutongyuii</name>
    <dbReference type="NCBI Taxonomy" id="2498113"/>
    <lineage>
        <taxon>Bacteria</taxon>
        <taxon>Pseudomonadati</taxon>
        <taxon>Pseudomonadota</taxon>
        <taxon>Gammaproteobacteria</taxon>
        <taxon>Enterobacterales</taxon>
        <taxon>Budviciaceae</taxon>
        <taxon>Limnobaculum</taxon>
    </lineage>
</organism>
<dbReference type="InterPro" id="IPR037026">
    <property type="entry name" value="Vgr_OB-fold_dom_sf"/>
</dbReference>
<dbReference type="RefSeq" id="WP_130592279.1">
    <property type="nucleotide sequence ID" value="NZ_CP034752.1"/>
</dbReference>
<protein>
    <submittedName>
        <fullName evidence="3">Phage baseplate assembly protein V</fullName>
    </submittedName>
</protein>
<dbReference type="InterPro" id="IPR044033">
    <property type="entry name" value="GpV-like_apex"/>
</dbReference>
<dbReference type="Pfam" id="PF04717">
    <property type="entry name" value="Phage_base_V"/>
    <property type="match status" value="1"/>
</dbReference>
<dbReference type="InterPro" id="IPR013046">
    <property type="entry name" value="GpV/Gp45"/>
</dbReference>
<dbReference type="Proteomes" id="UP000293154">
    <property type="component" value="Chromosome"/>
</dbReference>
<evidence type="ECO:0000313" key="3">
    <source>
        <dbReference type="EMBL" id="QBH97346.1"/>
    </source>
</evidence>